<dbReference type="GO" id="GO:0007034">
    <property type="term" value="P:vacuolar transport"/>
    <property type="evidence" value="ECO:0007669"/>
    <property type="project" value="TreeGrafter"/>
</dbReference>
<protein>
    <submittedName>
        <fullName evidence="6">C-type lectin domain containing 16A</fullName>
    </submittedName>
</protein>
<dbReference type="Pfam" id="PF19439">
    <property type="entry name" value="CLEC16A_C"/>
    <property type="match status" value="2"/>
</dbReference>
<dbReference type="GO" id="GO:0006914">
    <property type="term" value="P:autophagy"/>
    <property type="evidence" value="ECO:0007669"/>
    <property type="project" value="UniProtKB-KW"/>
</dbReference>
<dbReference type="InterPro" id="IPR039272">
    <property type="entry name" value="CLEC16A/TT9"/>
</dbReference>
<dbReference type="GO" id="GO:0016197">
    <property type="term" value="P:endosomal transport"/>
    <property type="evidence" value="ECO:0007669"/>
    <property type="project" value="TreeGrafter"/>
</dbReference>
<accession>A0A8C2IR61</accession>
<dbReference type="PANTHER" id="PTHR21481:SF0">
    <property type="entry name" value="PROTEIN CLEC16A"/>
    <property type="match status" value="1"/>
</dbReference>
<feature type="compositionally biased region" description="Polar residues" evidence="3">
    <location>
        <begin position="894"/>
        <end position="903"/>
    </location>
</feature>
<dbReference type="Ensembl" id="ENSCCRT00020091419.1">
    <property type="protein sequence ID" value="ENSCCRP00020083537.1"/>
    <property type="gene ID" value="ENSCCRG00020038536.1"/>
</dbReference>
<keyword evidence="2" id="KW-0072">Autophagy</keyword>
<feature type="compositionally biased region" description="Basic and acidic residues" evidence="3">
    <location>
        <begin position="401"/>
        <end position="414"/>
    </location>
</feature>
<dbReference type="Proteomes" id="UP000694701">
    <property type="component" value="Unplaced"/>
</dbReference>
<dbReference type="GO" id="GO:0005770">
    <property type="term" value="C:late endosome"/>
    <property type="evidence" value="ECO:0007669"/>
    <property type="project" value="TreeGrafter"/>
</dbReference>
<evidence type="ECO:0000313" key="6">
    <source>
        <dbReference type="Ensembl" id="ENSCCRP00020083537.1"/>
    </source>
</evidence>
<feature type="compositionally biased region" description="Basic and acidic residues" evidence="3">
    <location>
        <begin position="916"/>
        <end position="937"/>
    </location>
</feature>
<feature type="domain" description="FPL" evidence="4">
    <location>
        <begin position="49"/>
        <end position="196"/>
    </location>
</feature>
<feature type="domain" description="CLEC16A/TT9 C-terminal" evidence="5">
    <location>
        <begin position="850"/>
        <end position="895"/>
    </location>
</feature>
<dbReference type="AlphaFoldDB" id="A0A8C2IR61"/>
<dbReference type="Pfam" id="PF09758">
    <property type="entry name" value="FPL"/>
    <property type="match status" value="1"/>
</dbReference>
<evidence type="ECO:0000256" key="3">
    <source>
        <dbReference type="SAM" id="MobiDB-lite"/>
    </source>
</evidence>
<comment type="similarity">
    <text evidence="1">Belongs to the CLEC16A/gop-1 family.</text>
</comment>
<feature type="compositionally biased region" description="Basic residues" evidence="3">
    <location>
        <begin position="376"/>
        <end position="387"/>
    </location>
</feature>
<feature type="region of interest" description="Disordered" evidence="3">
    <location>
        <begin position="348"/>
        <end position="415"/>
    </location>
</feature>
<dbReference type="GO" id="GO:1901096">
    <property type="term" value="P:regulation of autophagosome maturation"/>
    <property type="evidence" value="ECO:0007669"/>
    <property type="project" value="TreeGrafter"/>
</dbReference>
<evidence type="ECO:0000256" key="1">
    <source>
        <dbReference type="ARBA" id="ARBA00006441"/>
    </source>
</evidence>
<proteinExistence type="inferred from homology"/>
<feature type="region of interest" description="Disordered" evidence="3">
    <location>
        <begin position="884"/>
        <end position="997"/>
    </location>
</feature>
<reference evidence="6" key="1">
    <citation type="submission" date="2025-08" db="UniProtKB">
        <authorList>
            <consortium name="Ensembl"/>
        </authorList>
    </citation>
    <scope>IDENTIFICATION</scope>
</reference>
<dbReference type="PANTHER" id="PTHR21481">
    <property type="entry name" value="PROTEIN CLEC16A"/>
    <property type="match status" value="1"/>
</dbReference>
<evidence type="ECO:0000313" key="7">
    <source>
        <dbReference type="Proteomes" id="UP000694701"/>
    </source>
</evidence>
<organism evidence="6 7">
    <name type="scientific">Cyprinus carpio</name>
    <name type="common">Common carp</name>
    <dbReference type="NCBI Taxonomy" id="7962"/>
    <lineage>
        <taxon>Eukaryota</taxon>
        <taxon>Metazoa</taxon>
        <taxon>Chordata</taxon>
        <taxon>Craniata</taxon>
        <taxon>Vertebrata</taxon>
        <taxon>Euteleostomi</taxon>
        <taxon>Actinopterygii</taxon>
        <taxon>Neopterygii</taxon>
        <taxon>Teleostei</taxon>
        <taxon>Ostariophysi</taxon>
        <taxon>Cypriniformes</taxon>
        <taxon>Cyprinidae</taxon>
        <taxon>Cyprininae</taxon>
        <taxon>Cyprinus</taxon>
    </lineage>
</organism>
<dbReference type="GO" id="GO:0005794">
    <property type="term" value="C:Golgi apparatus"/>
    <property type="evidence" value="ECO:0007669"/>
    <property type="project" value="TreeGrafter"/>
</dbReference>
<feature type="domain" description="CLEC16A/TT9 C-terminal" evidence="5">
    <location>
        <begin position="241"/>
        <end position="838"/>
    </location>
</feature>
<feature type="compositionally biased region" description="Basic and acidic residues" evidence="3">
    <location>
        <begin position="365"/>
        <end position="375"/>
    </location>
</feature>
<evidence type="ECO:0000259" key="5">
    <source>
        <dbReference type="Pfam" id="PF19439"/>
    </source>
</evidence>
<evidence type="ECO:0000256" key="2">
    <source>
        <dbReference type="ARBA" id="ARBA00023006"/>
    </source>
</evidence>
<dbReference type="InterPro" id="IPR019155">
    <property type="entry name" value="CLEC16A/TT9_N"/>
</dbReference>
<name>A0A8C2IR61_CYPCA</name>
<dbReference type="InterPro" id="IPR045820">
    <property type="entry name" value="CLEC16A/TT9_C"/>
</dbReference>
<feature type="compositionally biased region" description="Acidic residues" evidence="3">
    <location>
        <begin position="983"/>
        <end position="997"/>
    </location>
</feature>
<sequence length="997" mass="112794">MFGRSRSWVGGQGKSKNIHSLDHLKYMYHVLTKNTTVTDHNRNLLVETIRSITEILIWGDQNDSSVFDFFLEKNMFAFFLNILRQKSGRYVCVQLLQTLNILFENISHETSLYYLLSNNHVNSIIVHKFDFSDEEIMAYYISFLKTLSLKLNNHTVHFFYNEHTNDFALYTEAIKFFNHPESMVRIAVRTITLNVYKVDNQHMLHYIRDKTAVPYFSNLVWFIGSHVIELDKCVQTDEEHKNRGKLSDLVAEHLDHLHYLNDILIINCEFLSDVLTDHLLNRLFLPLYVYSLVSQEQSEDRKINPQVSLYLLSQVFLIIHYQPLVHSLADVILNGDLSVFTLQTEQSAHKSSSNAGVRRFTKPPESLERSLEMSRHRGRKRTQKRPNYKNVGEEEEEERGSEEGSKASRTSGDKEEIEMVVMEKCRISEGSTLTEQNITDEEKSAAAARSEGQKSRPFLDMLYNALDCDTEDYQALFVLCLLYAVSHSKGINPELLERIQLPVPNQERSSYSQVLVERVIRIISQAAQPDGKVRLATLELSCLLLKQSVLSGSQCIIKDIHLACLEVRGEEIFLDMFEDEYRSMMNKPLNVEYLMMDASILLPPTGTPLTGIDFVKRLPCGDVERTRRAIRVFFMLRSLSLQLQGEPETQLPLTRPEDLIKTDDVLDLNNSDLIACMVVSKDGVQAQRFLAVDVYQMSLVEPDSKRLGWGVVKFAGLLQDMQVSGVEDDSRALNIIIHKPTSNPHAKPVPILQANFIFADHIRCIIAKQRLAKGRIQARRMKMQRIAALLDLPVQPCTEVLGFSQPSVTSSLPFRFYDQSRRGPAFASVDKVPGKCSCAELTGPALSVSGLALAPSLTPAPQPTISLLSDNNAETLSVDSLTLLPPADPPRLRSFSTQSSIQDDASADGEETAVASRKEDDDTGARDAQTRDDRKDISIIPEEDEPSSESVPLLSAETEDLMQIQREEPVTQSKTDSIGVMADQEDNPDLEEETAID</sequence>
<evidence type="ECO:0000259" key="4">
    <source>
        <dbReference type="Pfam" id="PF09758"/>
    </source>
</evidence>